<dbReference type="PROSITE" id="PS51898">
    <property type="entry name" value="TYR_RECOMBINASE"/>
    <property type="match status" value="1"/>
</dbReference>
<reference evidence="6 7" key="2">
    <citation type="submission" date="2018-07" db="EMBL/GenBank/DDBJ databases">
        <title>Diversity of Mesorhizobium strains in Brazil.</title>
        <authorList>
            <person name="Helene L.C.F."/>
            <person name="Dall'Agnol R."/>
            <person name="Delamuta J.R.M."/>
            <person name="Hungria M."/>
        </authorList>
    </citation>
    <scope>NUCLEOTIDE SEQUENCE [LARGE SCALE GENOMIC DNA]</scope>
    <source>
        <strain evidence="6 7">AC99b</strain>
    </source>
</reference>
<dbReference type="InterPro" id="IPR013762">
    <property type="entry name" value="Integrase-like_cat_sf"/>
</dbReference>
<dbReference type="GO" id="GO:0003677">
    <property type="term" value="F:DNA binding"/>
    <property type="evidence" value="ECO:0007669"/>
    <property type="project" value="UniProtKB-KW"/>
</dbReference>
<dbReference type="Proteomes" id="UP000251558">
    <property type="component" value="Unassembled WGS sequence"/>
</dbReference>
<dbReference type="Gene3D" id="1.10.443.10">
    <property type="entry name" value="Intergrase catalytic core"/>
    <property type="match status" value="1"/>
</dbReference>
<evidence type="ECO:0000256" key="1">
    <source>
        <dbReference type="ARBA" id="ARBA00008857"/>
    </source>
</evidence>
<gene>
    <name evidence="6" type="ORF">DPM33_23660</name>
</gene>
<evidence type="ECO:0000256" key="3">
    <source>
        <dbReference type="ARBA" id="ARBA00023125"/>
    </source>
</evidence>
<dbReference type="PANTHER" id="PTHR30629:SF2">
    <property type="entry name" value="PROPHAGE INTEGRASE INTS-RELATED"/>
    <property type="match status" value="1"/>
</dbReference>
<keyword evidence="2" id="KW-0229">DNA integration</keyword>
<keyword evidence="3" id="KW-0238">DNA-binding</keyword>
<dbReference type="SUPFAM" id="SSF56349">
    <property type="entry name" value="DNA breaking-rejoining enzymes"/>
    <property type="match status" value="1"/>
</dbReference>
<name>A0A330HJE8_9HYPH</name>
<dbReference type="Pfam" id="PF13356">
    <property type="entry name" value="Arm-DNA-bind_3"/>
    <property type="match status" value="1"/>
</dbReference>
<comment type="caution">
    <text evidence="6">The sequence shown here is derived from an EMBL/GenBank/DDBJ whole genome shotgun (WGS) entry which is preliminary data.</text>
</comment>
<accession>A0A330HJE8</accession>
<dbReference type="OrthoDB" id="9795573at2"/>
<sequence length="392" mass="43823">MSMARAVNKLTDTWLKRAQVKPGIYSDGGSLYLRVAGDTRSWFYIYVDGRGKRREMGLGGYPSVSLSIAREKARDARDVRAKGLDPIEHRKAAKEAAMRAERQTFGCVADEFITANSARWVPAQTDRYKGYCANWLKDVVGLPVETVDDDHVVDALRPVWGTPTGAYLRSFIERVLDFSVAKRYRPKGLNPARIKGHIAVLLPQPRAATVHHAALAWAGVGDVMRSLQGMAGEGARAFRLTILCGLRQKEARELRWRHVKDDRLVFPASEYKTRREHVVPLSAQAKAVLAEIKSNREPEALVFKGRLHDRPLSSHTFEYLLADLELAVKPHGFRTSLAVWGVEAGGFADDIMQRCLGHVVGTEVSRAYQRSDFFEAKRGVFDAWGNHCIAQA</sequence>
<keyword evidence="4" id="KW-0233">DNA recombination</keyword>
<feature type="domain" description="Tyr recombinase" evidence="5">
    <location>
        <begin position="210"/>
        <end position="382"/>
    </location>
</feature>
<organism evidence="6 7">
    <name type="scientific">Mesorhizobium hawassense</name>
    <dbReference type="NCBI Taxonomy" id="1209954"/>
    <lineage>
        <taxon>Bacteria</taxon>
        <taxon>Pseudomonadati</taxon>
        <taxon>Pseudomonadota</taxon>
        <taxon>Alphaproteobacteria</taxon>
        <taxon>Hyphomicrobiales</taxon>
        <taxon>Phyllobacteriaceae</taxon>
        <taxon>Mesorhizobium</taxon>
    </lineage>
</organism>
<proteinExistence type="inferred from homology"/>
<dbReference type="InterPro" id="IPR050808">
    <property type="entry name" value="Phage_Integrase"/>
</dbReference>
<evidence type="ECO:0000256" key="2">
    <source>
        <dbReference type="ARBA" id="ARBA00022908"/>
    </source>
</evidence>
<comment type="similarity">
    <text evidence="1">Belongs to the 'phage' integrase family.</text>
</comment>
<evidence type="ECO:0000313" key="6">
    <source>
        <dbReference type="EMBL" id="RAZ88525.1"/>
    </source>
</evidence>
<evidence type="ECO:0000259" key="5">
    <source>
        <dbReference type="PROSITE" id="PS51898"/>
    </source>
</evidence>
<dbReference type="InterPro" id="IPR010998">
    <property type="entry name" value="Integrase_recombinase_N"/>
</dbReference>
<dbReference type="AlphaFoldDB" id="A0A330HJE8"/>
<dbReference type="GO" id="GO:0015074">
    <property type="term" value="P:DNA integration"/>
    <property type="evidence" value="ECO:0007669"/>
    <property type="project" value="UniProtKB-KW"/>
</dbReference>
<evidence type="ECO:0000313" key="7">
    <source>
        <dbReference type="Proteomes" id="UP000251558"/>
    </source>
</evidence>
<protein>
    <recommendedName>
        <fullName evidence="5">Tyr recombinase domain-containing protein</fullName>
    </recommendedName>
</protein>
<dbReference type="Pfam" id="PF00589">
    <property type="entry name" value="Phage_integrase"/>
    <property type="match status" value="1"/>
</dbReference>
<dbReference type="Pfam" id="PF22022">
    <property type="entry name" value="Phage_int_M"/>
    <property type="match status" value="1"/>
</dbReference>
<keyword evidence="7" id="KW-1185">Reference proteome</keyword>
<dbReference type="EMBL" id="QMBP01000012">
    <property type="protein sequence ID" value="RAZ88525.1"/>
    <property type="molecule type" value="Genomic_DNA"/>
</dbReference>
<dbReference type="InterPro" id="IPR053876">
    <property type="entry name" value="Phage_int_M"/>
</dbReference>
<dbReference type="InterPro" id="IPR025166">
    <property type="entry name" value="Integrase_DNA_bind_dom"/>
</dbReference>
<dbReference type="Gene3D" id="3.30.160.390">
    <property type="entry name" value="Integrase, DNA-binding domain"/>
    <property type="match status" value="1"/>
</dbReference>
<dbReference type="InterPro" id="IPR011010">
    <property type="entry name" value="DNA_brk_join_enz"/>
</dbReference>
<dbReference type="PANTHER" id="PTHR30629">
    <property type="entry name" value="PROPHAGE INTEGRASE"/>
    <property type="match status" value="1"/>
</dbReference>
<reference evidence="7" key="1">
    <citation type="submission" date="2018-06" db="EMBL/GenBank/DDBJ databases">
        <authorList>
            <person name="Helene L.C."/>
            <person name="Dall'Agnol R."/>
            <person name="Delamuta J.R."/>
            <person name="Hungria M."/>
        </authorList>
    </citation>
    <scope>NUCLEOTIDE SEQUENCE [LARGE SCALE GENOMIC DNA]</scope>
    <source>
        <strain evidence="7">AC99b</strain>
    </source>
</reference>
<dbReference type="Gene3D" id="1.10.150.130">
    <property type="match status" value="1"/>
</dbReference>
<dbReference type="InterPro" id="IPR038488">
    <property type="entry name" value="Integrase_DNA-bd_sf"/>
</dbReference>
<dbReference type="GO" id="GO:0006310">
    <property type="term" value="P:DNA recombination"/>
    <property type="evidence" value="ECO:0007669"/>
    <property type="project" value="UniProtKB-KW"/>
</dbReference>
<evidence type="ECO:0000256" key="4">
    <source>
        <dbReference type="ARBA" id="ARBA00023172"/>
    </source>
</evidence>
<dbReference type="InterPro" id="IPR002104">
    <property type="entry name" value="Integrase_catalytic"/>
</dbReference>